<evidence type="ECO:0000256" key="6">
    <source>
        <dbReference type="PIRSR" id="PIRSR600760-2"/>
    </source>
</evidence>
<comment type="cofactor">
    <cofactor evidence="6">
        <name>Mg(2+)</name>
        <dbReference type="ChEBI" id="CHEBI:18420"/>
    </cofactor>
</comment>
<dbReference type="Gene3D" id="3.40.190.80">
    <property type="match status" value="1"/>
</dbReference>
<feature type="region of interest" description="Disordered" evidence="7">
    <location>
        <begin position="1"/>
        <end position="51"/>
    </location>
</feature>
<feature type="compositionally biased region" description="Gly residues" evidence="7">
    <location>
        <begin position="34"/>
        <end position="43"/>
    </location>
</feature>
<dbReference type="Gene3D" id="3.30.540.10">
    <property type="entry name" value="Fructose-1,6-Bisphosphatase, subunit A, domain 1"/>
    <property type="match status" value="1"/>
</dbReference>
<dbReference type="InterPro" id="IPR000760">
    <property type="entry name" value="Inositol_monophosphatase-like"/>
</dbReference>
<feature type="compositionally biased region" description="Low complexity" evidence="7">
    <location>
        <begin position="23"/>
        <end position="33"/>
    </location>
</feature>
<dbReference type="PANTHER" id="PTHR20854">
    <property type="entry name" value="INOSITOL MONOPHOSPHATASE"/>
    <property type="match status" value="1"/>
</dbReference>
<evidence type="ECO:0000256" key="2">
    <source>
        <dbReference type="ARBA" id="ARBA00013106"/>
    </source>
</evidence>
<dbReference type="Pfam" id="PF00459">
    <property type="entry name" value="Inositol_P"/>
    <property type="match status" value="1"/>
</dbReference>
<gene>
    <name evidence="8" type="ORF">HDA30_000047</name>
</gene>
<evidence type="ECO:0000313" key="9">
    <source>
        <dbReference type="Proteomes" id="UP000540191"/>
    </source>
</evidence>
<feature type="binding site" evidence="6">
    <location>
        <position position="140"/>
    </location>
    <ligand>
        <name>Mg(2+)</name>
        <dbReference type="ChEBI" id="CHEBI:18420"/>
        <label>1</label>
        <note>catalytic</note>
    </ligand>
</feature>
<accession>A0A7W7DXI0</accession>
<dbReference type="PRINTS" id="PR00377">
    <property type="entry name" value="IMPHPHTASES"/>
</dbReference>
<evidence type="ECO:0000256" key="1">
    <source>
        <dbReference type="ARBA" id="ARBA00001033"/>
    </source>
</evidence>
<dbReference type="InterPro" id="IPR020583">
    <property type="entry name" value="Inositol_monoP_metal-BS"/>
</dbReference>
<dbReference type="Proteomes" id="UP000540191">
    <property type="component" value="Unassembled WGS sequence"/>
</dbReference>
<organism evidence="8 9">
    <name type="scientific">Micrococcus cohnii</name>
    <dbReference type="NCBI Taxonomy" id="993416"/>
    <lineage>
        <taxon>Bacteria</taxon>
        <taxon>Bacillati</taxon>
        <taxon>Actinomycetota</taxon>
        <taxon>Actinomycetes</taxon>
        <taxon>Micrococcales</taxon>
        <taxon>Micrococcaceae</taxon>
        <taxon>Micrococcus</taxon>
    </lineage>
</organism>
<dbReference type="PROSITE" id="PS00630">
    <property type="entry name" value="IMP_2"/>
    <property type="match status" value="1"/>
</dbReference>
<keyword evidence="4 8" id="KW-0378">Hydrolase</keyword>
<reference evidence="8 9" key="1">
    <citation type="submission" date="2020-08" db="EMBL/GenBank/DDBJ databases">
        <title>Sequencing the genomes of 1000 actinobacteria strains.</title>
        <authorList>
            <person name="Klenk H.-P."/>
        </authorList>
    </citation>
    <scope>NUCLEOTIDE SEQUENCE [LARGE SCALE GENOMIC DNA]</scope>
    <source>
        <strain evidence="8 9">DSM 23974</strain>
    </source>
</reference>
<dbReference type="InterPro" id="IPR020550">
    <property type="entry name" value="Inositol_monophosphatase_CS"/>
</dbReference>
<evidence type="ECO:0000256" key="4">
    <source>
        <dbReference type="ARBA" id="ARBA00022801"/>
    </source>
</evidence>
<dbReference type="EC" id="3.1.3.25" evidence="2"/>
<evidence type="ECO:0000256" key="7">
    <source>
        <dbReference type="SAM" id="MobiDB-lite"/>
    </source>
</evidence>
<comment type="catalytic activity">
    <reaction evidence="1">
        <text>a myo-inositol phosphate + H2O = myo-inositol + phosphate</text>
        <dbReference type="Rhea" id="RHEA:24056"/>
        <dbReference type="ChEBI" id="CHEBI:15377"/>
        <dbReference type="ChEBI" id="CHEBI:17268"/>
        <dbReference type="ChEBI" id="CHEBI:43474"/>
        <dbReference type="ChEBI" id="CHEBI:84139"/>
        <dbReference type="EC" id="3.1.3.25"/>
    </reaction>
</comment>
<sequence>MADTHRPPAHDSAAAHDSTVAHGTAPRTTPGTTAPGGGPGSGLGPSLEIAPSPGRLRRIALDAARAVAPALAEAFRTSGAASEAKTSRHDLVTIHDTATERALIEMVTAAVPGSSVLGEETGASSPQGASRVLWIVDPIDGTSNFSHGFAMFSVSIAAEVDGEVVAAVVLDPANGLEFSADDTGAWLGDRPLHEIARPRPSTDERHLNVVTSYPAAEAVAHEGTAALDRFGRLVTTYATVRRVVSGALELCHAAAGWADVVLGVDTNPWDVAAAQLILTRAGGRYIPLGGRTGDTTAAPHRAPHYVGLAPGRSAPTVETIARQIVAARR</sequence>
<comment type="caution">
    <text evidence="8">The sequence shown here is derived from an EMBL/GenBank/DDBJ whole genome shotgun (WGS) entry which is preliminary data.</text>
</comment>
<keyword evidence="5 6" id="KW-0460">Magnesium</keyword>
<name>A0A7W7DXI0_9MICC</name>
<feature type="binding site" evidence="6">
    <location>
        <position position="137"/>
    </location>
    <ligand>
        <name>Mg(2+)</name>
        <dbReference type="ChEBI" id="CHEBI:18420"/>
        <label>1</label>
        <note>catalytic</note>
    </ligand>
</feature>
<evidence type="ECO:0000256" key="3">
    <source>
        <dbReference type="ARBA" id="ARBA00022723"/>
    </source>
</evidence>
<dbReference type="GO" id="GO:0008934">
    <property type="term" value="F:inositol monophosphate 1-phosphatase activity"/>
    <property type="evidence" value="ECO:0007669"/>
    <property type="project" value="TreeGrafter"/>
</dbReference>
<dbReference type="PANTHER" id="PTHR20854:SF4">
    <property type="entry name" value="INOSITOL-1-MONOPHOSPHATASE-RELATED"/>
    <property type="match status" value="1"/>
</dbReference>
<evidence type="ECO:0000313" key="8">
    <source>
        <dbReference type="EMBL" id="MBB4734539.1"/>
    </source>
</evidence>
<dbReference type="GO" id="GO:0007165">
    <property type="term" value="P:signal transduction"/>
    <property type="evidence" value="ECO:0007669"/>
    <property type="project" value="TreeGrafter"/>
</dbReference>
<feature type="binding site" evidence="6">
    <location>
        <position position="139"/>
    </location>
    <ligand>
        <name>Mg(2+)</name>
        <dbReference type="ChEBI" id="CHEBI:18420"/>
        <label>1</label>
        <note>catalytic</note>
    </ligand>
</feature>
<dbReference type="EMBL" id="JACHNA010000001">
    <property type="protein sequence ID" value="MBB4734539.1"/>
    <property type="molecule type" value="Genomic_DNA"/>
</dbReference>
<proteinExistence type="predicted"/>
<dbReference type="SUPFAM" id="SSF56655">
    <property type="entry name" value="Carbohydrate phosphatase"/>
    <property type="match status" value="1"/>
</dbReference>
<dbReference type="GO" id="GO:0006020">
    <property type="term" value="P:inositol metabolic process"/>
    <property type="evidence" value="ECO:0007669"/>
    <property type="project" value="TreeGrafter"/>
</dbReference>
<feature type="binding site" evidence="6">
    <location>
        <position position="119"/>
    </location>
    <ligand>
        <name>Mg(2+)</name>
        <dbReference type="ChEBI" id="CHEBI:18420"/>
        <label>1</label>
        <note>catalytic</note>
    </ligand>
</feature>
<dbReference type="PROSITE" id="PS00629">
    <property type="entry name" value="IMP_1"/>
    <property type="match status" value="1"/>
</dbReference>
<feature type="binding site" evidence="6">
    <location>
        <position position="270"/>
    </location>
    <ligand>
        <name>Mg(2+)</name>
        <dbReference type="ChEBI" id="CHEBI:18420"/>
        <label>1</label>
        <note>catalytic</note>
    </ligand>
</feature>
<dbReference type="RefSeq" id="WP_184240735.1">
    <property type="nucleotide sequence ID" value="NZ_JACHNA010000001.1"/>
</dbReference>
<protein>
    <recommendedName>
        <fullName evidence="2">inositol-phosphate phosphatase</fullName>
        <ecNumber evidence="2">3.1.3.25</ecNumber>
    </recommendedName>
</protein>
<dbReference type="GO" id="GO:0046872">
    <property type="term" value="F:metal ion binding"/>
    <property type="evidence" value="ECO:0007669"/>
    <property type="project" value="UniProtKB-KW"/>
</dbReference>
<dbReference type="AlphaFoldDB" id="A0A7W7DXI0"/>
<keyword evidence="3 6" id="KW-0479">Metal-binding</keyword>
<keyword evidence="9" id="KW-1185">Reference proteome</keyword>
<evidence type="ECO:0000256" key="5">
    <source>
        <dbReference type="ARBA" id="ARBA00022842"/>
    </source>
</evidence>
<dbReference type="GO" id="GO:0046854">
    <property type="term" value="P:phosphatidylinositol phosphate biosynthetic process"/>
    <property type="evidence" value="ECO:0007669"/>
    <property type="project" value="InterPro"/>
</dbReference>